<accession>A0A9X2FLT6</accession>
<dbReference type="NCBIfam" id="NF033788">
    <property type="entry name" value="HTH_metalloreg"/>
    <property type="match status" value="1"/>
</dbReference>
<evidence type="ECO:0000256" key="3">
    <source>
        <dbReference type="ARBA" id="ARBA00023163"/>
    </source>
</evidence>
<dbReference type="InterPro" id="IPR001845">
    <property type="entry name" value="HTH_ArsR_DNA-bd_dom"/>
</dbReference>
<dbReference type="PANTHER" id="PTHR43132:SF6">
    <property type="entry name" value="HTH-TYPE TRANSCRIPTIONAL REPRESSOR CZRA"/>
    <property type="match status" value="1"/>
</dbReference>
<dbReference type="RefSeq" id="WP_253362139.1">
    <property type="nucleotide sequence ID" value="NZ_JAIULA010000032.1"/>
</dbReference>
<dbReference type="PRINTS" id="PR00778">
    <property type="entry name" value="HTHARSR"/>
</dbReference>
<feature type="domain" description="HTH arsR-type" evidence="4">
    <location>
        <begin position="11"/>
        <end position="105"/>
    </location>
</feature>
<dbReference type="CDD" id="cd00090">
    <property type="entry name" value="HTH_ARSR"/>
    <property type="match status" value="1"/>
</dbReference>
<proteinExistence type="predicted"/>
<keyword evidence="2" id="KW-0238">DNA-binding</keyword>
<keyword evidence="1" id="KW-0805">Transcription regulation</keyword>
<dbReference type="InterPro" id="IPR011991">
    <property type="entry name" value="ArsR-like_HTH"/>
</dbReference>
<dbReference type="Gene3D" id="1.10.10.10">
    <property type="entry name" value="Winged helix-like DNA-binding domain superfamily/Winged helix DNA-binding domain"/>
    <property type="match status" value="1"/>
</dbReference>
<dbReference type="InterPro" id="IPR051011">
    <property type="entry name" value="Metal_resp_trans_reg"/>
</dbReference>
<dbReference type="EMBL" id="JAIULA010000032">
    <property type="protein sequence ID" value="MCP0887981.1"/>
    <property type="molecule type" value="Genomic_DNA"/>
</dbReference>
<dbReference type="Proteomes" id="UP001139006">
    <property type="component" value="Unassembled WGS sequence"/>
</dbReference>
<dbReference type="Pfam" id="PF01022">
    <property type="entry name" value="HTH_5"/>
    <property type="match status" value="1"/>
</dbReference>
<evidence type="ECO:0000256" key="2">
    <source>
        <dbReference type="ARBA" id="ARBA00023125"/>
    </source>
</evidence>
<comment type="caution">
    <text evidence="5">The sequence shown here is derived from an EMBL/GenBank/DDBJ whole genome shotgun (WGS) entry which is preliminary data.</text>
</comment>
<reference evidence="5 6" key="1">
    <citation type="journal article" date="2023" name="Int. J. Syst. Evol. Microbiol.">
        <title>Ligilactobacillus ubinensis sp. nov., a novel species isolated from the wild ferment of a durian fruit (Durio zibethinus).</title>
        <authorList>
            <person name="Heng Y.C."/>
            <person name="Menon N."/>
            <person name="Chen B."/>
            <person name="Loo B.Z.L."/>
            <person name="Wong G.W.J."/>
            <person name="Lim A.C.H."/>
            <person name="Silvaraju S."/>
            <person name="Kittelmann S."/>
        </authorList>
    </citation>
    <scope>NUCLEOTIDE SEQUENCE [LARGE SCALE GENOMIC DNA]</scope>
    <source>
        <strain evidence="5 6">WILCCON 0076</strain>
    </source>
</reference>
<evidence type="ECO:0000259" key="4">
    <source>
        <dbReference type="PROSITE" id="PS50987"/>
    </source>
</evidence>
<dbReference type="GO" id="GO:0003677">
    <property type="term" value="F:DNA binding"/>
    <property type="evidence" value="ECO:0007669"/>
    <property type="project" value="UniProtKB-KW"/>
</dbReference>
<gene>
    <name evidence="5" type="ORF">LB941_11625</name>
</gene>
<sequence length="112" mass="12850">MNNLGDNISLIEKRHLKEAEQILKLLSNPARLQMLYILEQQELSVSAIGELLNLEQSVVSHHLAILRKFQLVNNKRVGKAMFYRLDDPHILDIVTETIEHADHVLRGKPHGK</sequence>
<dbReference type="SUPFAM" id="SSF46785">
    <property type="entry name" value="Winged helix' DNA-binding domain"/>
    <property type="match status" value="1"/>
</dbReference>
<dbReference type="PANTHER" id="PTHR43132">
    <property type="entry name" value="ARSENICAL RESISTANCE OPERON REPRESSOR ARSR-RELATED"/>
    <property type="match status" value="1"/>
</dbReference>
<evidence type="ECO:0000313" key="6">
    <source>
        <dbReference type="Proteomes" id="UP001139006"/>
    </source>
</evidence>
<dbReference type="SMART" id="SM00418">
    <property type="entry name" value="HTH_ARSR"/>
    <property type="match status" value="1"/>
</dbReference>
<evidence type="ECO:0000313" key="5">
    <source>
        <dbReference type="EMBL" id="MCP0887981.1"/>
    </source>
</evidence>
<keyword evidence="6" id="KW-1185">Reference proteome</keyword>
<keyword evidence="3" id="KW-0804">Transcription</keyword>
<dbReference type="AlphaFoldDB" id="A0A9X2FLT6"/>
<dbReference type="InterPro" id="IPR036388">
    <property type="entry name" value="WH-like_DNA-bd_sf"/>
</dbReference>
<name>A0A9X2FLT6_9LACO</name>
<dbReference type="PROSITE" id="PS50987">
    <property type="entry name" value="HTH_ARSR_2"/>
    <property type="match status" value="1"/>
</dbReference>
<dbReference type="GO" id="GO:0003700">
    <property type="term" value="F:DNA-binding transcription factor activity"/>
    <property type="evidence" value="ECO:0007669"/>
    <property type="project" value="InterPro"/>
</dbReference>
<organism evidence="5 6">
    <name type="scientific">Ligilactobacillus ubinensis</name>
    <dbReference type="NCBI Taxonomy" id="2876789"/>
    <lineage>
        <taxon>Bacteria</taxon>
        <taxon>Bacillati</taxon>
        <taxon>Bacillota</taxon>
        <taxon>Bacilli</taxon>
        <taxon>Lactobacillales</taxon>
        <taxon>Lactobacillaceae</taxon>
        <taxon>Ligilactobacillus</taxon>
    </lineage>
</organism>
<dbReference type="InterPro" id="IPR036390">
    <property type="entry name" value="WH_DNA-bd_sf"/>
</dbReference>
<protein>
    <submittedName>
        <fullName evidence="5">Metalloregulator ArsR/SmtB family transcription factor</fullName>
    </submittedName>
</protein>
<evidence type="ECO:0000256" key="1">
    <source>
        <dbReference type="ARBA" id="ARBA00023015"/>
    </source>
</evidence>